<evidence type="ECO:0000313" key="2">
    <source>
        <dbReference type="EMBL" id="KAG1903069.1"/>
    </source>
</evidence>
<dbReference type="GeneID" id="64659298"/>
<sequence>MRTGSRTEVQRTEELKSEEASGPSEGHLQAVLLAIDSHFPTLHSFIQAFLLTTDQQQSARVSRILGAHGGEILALMHQHRPDVMHMWAVNCCNSRTSEKAICELEDKGALSNSV</sequence>
<comment type="caution">
    <text evidence="2">The sequence shown here is derived from an EMBL/GenBank/DDBJ whole genome shotgun (WGS) entry which is preliminary data.</text>
</comment>
<evidence type="ECO:0000256" key="1">
    <source>
        <dbReference type="SAM" id="MobiDB-lite"/>
    </source>
</evidence>
<proteinExistence type="predicted"/>
<evidence type="ECO:0000313" key="3">
    <source>
        <dbReference type="Proteomes" id="UP001195769"/>
    </source>
</evidence>
<reference evidence="2" key="1">
    <citation type="journal article" date="2020" name="New Phytol.">
        <title>Comparative genomics reveals dynamic genome evolution in host specialist ectomycorrhizal fungi.</title>
        <authorList>
            <person name="Lofgren L.A."/>
            <person name="Nguyen N.H."/>
            <person name="Vilgalys R."/>
            <person name="Ruytinx J."/>
            <person name="Liao H.L."/>
            <person name="Branco S."/>
            <person name="Kuo A."/>
            <person name="LaButti K."/>
            <person name="Lipzen A."/>
            <person name="Andreopoulos W."/>
            <person name="Pangilinan J."/>
            <person name="Riley R."/>
            <person name="Hundley H."/>
            <person name="Na H."/>
            <person name="Barry K."/>
            <person name="Grigoriev I.V."/>
            <person name="Stajich J.E."/>
            <person name="Kennedy P.G."/>
        </authorList>
    </citation>
    <scope>NUCLEOTIDE SEQUENCE</scope>
    <source>
        <strain evidence="2">FC203</strain>
    </source>
</reference>
<feature type="compositionally biased region" description="Basic and acidic residues" evidence="1">
    <location>
        <begin position="8"/>
        <end position="19"/>
    </location>
</feature>
<gene>
    <name evidence="2" type="ORF">F5891DRAFT_114531</name>
</gene>
<name>A0AAD4EB81_9AGAM</name>
<organism evidence="2 3">
    <name type="scientific">Suillus fuscotomentosus</name>
    <dbReference type="NCBI Taxonomy" id="1912939"/>
    <lineage>
        <taxon>Eukaryota</taxon>
        <taxon>Fungi</taxon>
        <taxon>Dikarya</taxon>
        <taxon>Basidiomycota</taxon>
        <taxon>Agaricomycotina</taxon>
        <taxon>Agaricomycetes</taxon>
        <taxon>Agaricomycetidae</taxon>
        <taxon>Boletales</taxon>
        <taxon>Suillineae</taxon>
        <taxon>Suillaceae</taxon>
        <taxon>Suillus</taxon>
    </lineage>
</organism>
<accession>A0AAD4EB81</accession>
<dbReference type="Proteomes" id="UP001195769">
    <property type="component" value="Unassembled WGS sequence"/>
</dbReference>
<protein>
    <submittedName>
        <fullName evidence="2">Uncharacterized protein</fullName>
    </submittedName>
</protein>
<dbReference type="AlphaFoldDB" id="A0AAD4EB81"/>
<keyword evidence="3" id="KW-1185">Reference proteome</keyword>
<dbReference type="EMBL" id="JABBWK010000014">
    <property type="protein sequence ID" value="KAG1903069.1"/>
    <property type="molecule type" value="Genomic_DNA"/>
</dbReference>
<dbReference type="RefSeq" id="XP_041228644.1">
    <property type="nucleotide sequence ID" value="XM_041365000.1"/>
</dbReference>
<feature type="region of interest" description="Disordered" evidence="1">
    <location>
        <begin position="1"/>
        <end position="24"/>
    </location>
</feature>